<name>A0A2M9Y4I9_9LEPT</name>
<evidence type="ECO:0000256" key="7">
    <source>
        <dbReference type="ARBA" id="ARBA00047343"/>
    </source>
</evidence>
<dbReference type="SUPFAM" id="SSF159283">
    <property type="entry name" value="Guanosine diphospho-D-mannose pyrophosphorylase/mannose-6-phosphate isomerase linker domain"/>
    <property type="match status" value="1"/>
</dbReference>
<evidence type="ECO:0000259" key="9">
    <source>
        <dbReference type="Pfam" id="PF22640"/>
    </source>
</evidence>
<dbReference type="InterPro" id="IPR051161">
    <property type="entry name" value="Mannose-6P_isomerase_type2"/>
</dbReference>
<evidence type="ECO:0000256" key="1">
    <source>
        <dbReference type="ARBA" id="ARBA00006115"/>
    </source>
</evidence>
<dbReference type="InterPro" id="IPR054566">
    <property type="entry name" value="ManC/GMP-like_b-helix"/>
</dbReference>
<dbReference type="PANTHER" id="PTHR46390">
    <property type="entry name" value="MANNOSE-1-PHOSPHATE GUANYLYLTRANSFERASE"/>
    <property type="match status" value="1"/>
</dbReference>
<dbReference type="Pfam" id="PF00483">
    <property type="entry name" value="NTP_transferase"/>
    <property type="match status" value="1"/>
</dbReference>
<reference evidence="10" key="1">
    <citation type="journal article" date="2019" name="PLoS Negl. Trop. Dis.">
        <title>Revisiting the worldwide diversity of Leptospira species in the environment.</title>
        <authorList>
            <person name="Vincent A.T."/>
            <person name="Schiettekatte O."/>
            <person name="Bourhy P."/>
            <person name="Veyrier F.J."/>
            <person name="Picardeau M."/>
        </authorList>
    </citation>
    <scope>NUCLEOTIDE SEQUENCE [LARGE SCALE GENOMIC DNA]</scope>
    <source>
        <strain evidence="10">201800277</strain>
    </source>
</reference>
<feature type="domain" description="MannoseP isomerase/GMP-like beta-helix" evidence="9">
    <location>
        <begin position="299"/>
        <end position="342"/>
    </location>
</feature>
<dbReference type="GO" id="GO:0009298">
    <property type="term" value="P:GDP-mannose biosynthetic process"/>
    <property type="evidence" value="ECO:0007669"/>
    <property type="project" value="TreeGrafter"/>
</dbReference>
<dbReference type="CDD" id="cd02509">
    <property type="entry name" value="GDP-M1P_Guanylyltransferase"/>
    <property type="match status" value="1"/>
</dbReference>
<dbReference type="RefSeq" id="WP_100789725.1">
    <property type="nucleotide sequence ID" value="NZ_NPDQ01000002.1"/>
</dbReference>
<keyword evidence="3 10" id="KW-0808">Transferase</keyword>
<comment type="similarity">
    <text evidence="1">Belongs to the mannose-6-phosphate isomerase type 2 family.</text>
</comment>
<dbReference type="EMBL" id="RQFP01000001">
    <property type="protein sequence ID" value="TGK96546.1"/>
    <property type="molecule type" value="Genomic_DNA"/>
</dbReference>
<dbReference type="GO" id="GO:0005525">
    <property type="term" value="F:GTP binding"/>
    <property type="evidence" value="ECO:0007669"/>
    <property type="project" value="UniProtKB-KW"/>
</dbReference>
<dbReference type="SUPFAM" id="SSF53448">
    <property type="entry name" value="Nucleotide-diphospho-sugar transferases"/>
    <property type="match status" value="1"/>
</dbReference>
<dbReference type="Pfam" id="PF22640">
    <property type="entry name" value="ManC_GMP_beta-helix"/>
    <property type="match status" value="1"/>
</dbReference>
<organism evidence="10 11">
    <name type="scientific">Leptospira brenneri</name>
    <dbReference type="NCBI Taxonomy" id="2023182"/>
    <lineage>
        <taxon>Bacteria</taxon>
        <taxon>Pseudomonadati</taxon>
        <taxon>Spirochaetota</taxon>
        <taxon>Spirochaetia</taxon>
        <taxon>Leptospirales</taxon>
        <taxon>Leptospiraceae</taxon>
        <taxon>Leptospira</taxon>
    </lineage>
</organism>
<accession>A0A2M9Y4I9</accession>
<dbReference type="OrthoDB" id="9806359at2"/>
<protein>
    <recommendedName>
        <fullName evidence="2">mannose-1-phosphate guanylyltransferase</fullName>
        <ecNumber evidence="2">2.7.7.13</ecNumber>
    </recommendedName>
</protein>
<dbReference type="Gene3D" id="3.90.550.10">
    <property type="entry name" value="Spore Coat Polysaccharide Biosynthesis Protein SpsA, Chain A"/>
    <property type="match status" value="1"/>
</dbReference>
<dbReference type="AlphaFoldDB" id="A0A2M9Y4I9"/>
<keyword evidence="6" id="KW-0342">GTP-binding</keyword>
<comment type="caution">
    <text evidence="10">The sequence shown here is derived from an EMBL/GenBank/DDBJ whole genome shotgun (WGS) entry which is preliminary data.</text>
</comment>
<dbReference type="InterPro" id="IPR005835">
    <property type="entry name" value="NTP_transferase_dom"/>
</dbReference>
<dbReference type="PANTHER" id="PTHR46390:SF1">
    <property type="entry name" value="MANNOSE-1-PHOSPHATE GUANYLYLTRANSFERASE"/>
    <property type="match status" value="1"/>
</dbReference>
<sequence length="356" mass="40292">MAKLPKESPVVLIMAGGKGERFWPRSRTNSPKQLQKVYSNKTLLRETIDRALTITTLDRIYIGTNANLKAEILKKDPKFPSTNFILEPEGKNTAPIIALSALYFQKKFGNPNLIVLSADAFIDPIKEFTKTIEQALYETENGMVLLGVKPNRPEVGYGYISTGKPTDVGYTVKAFFEKPDFKTALKYIKKKNFYWNPGIFLFRTETILSELERHAPHILNPLKNGFPFKSFGDLKTAFQMLPSEAIDTAIMEKSNRIRMVEATFNWDDVGSWMSLERILPGDKEKNHHQGKEVLYHKASGNISSVQKELIAFLGVKDLIVVEEPDVLLVTSRDGVGDIKAMLSTMRKNKVLQKYLD</sequence>
<evidence type="ECO:0000256" key="4">
    <source>
        <dbReference type="ARBA" id="ARBA00022695"/>
    </source>
</evidence>
<keyword evidence="11" id="KW-1185">Reference proteome</keyword>
<evidence type="ECO:0000313" key="11">
    <source>
        <dbReference type="Proteomes" id="UP000297891"/>
    </source>
</evidence>
<evidence type="ECO:0000256" key="3">
    <source>
        <dbReference type="ARBA" id="ARBA00022679"/>
    </source>
</evidence>
<evidence type="ECO:0000259" key="8">
    <source>
        <dbReference type="Pfam" id="PF00483"/>
    </source>
</evidence>
<gene>
    <name evidence="10" type="ORF">EHQ30_08090</name>
</gene>
<dbReference type="GO" id="GO:0004475">
    <property type="term" value="F:mannose-1-phosphate guanylyltransferase (GTP) activity"/>
    <property type="evidence" value="ECO:0007669"/>
    <property type="project" value="UniProtKB-EC"/>
</dbReference>
<keyword evidence="4 10" id="KW-0548">Nucleotidyltransferase</keyword>
<evidence type="ECO:0000256" key="2">
    <source>
        <dbReference type="ARBA" id="ARBA00012387"/>
    </source>
</evidence>
<dbReference type="EC" id="2.7.7.13" evidence="2"/>
<keyword evidence="5" id="KW-0547">Nucleotide-binding</keyword>
<feature type="domain" description="Nucleotidyl transferase" evidence="8">
    <location>
        <begin position="11"/>
        <end position="278"/>
    </location>
</feature>
<dbReference type="InterPro" id="IPR049577">
    <property type="entry name" value="GMPP_N"/>
</dbReference>
<dbReference type="FunFam" id="3.90.550.10:FF:000046">
    <property type="entry name" value="Mannose-1-phosphate guanylyltransferase (GDP)"/>
    <property type="match status" value="1"/>
</dbReference>
<comment type="catalytic activity">
    <reaction evidence="7">
        <text>alpha-D-mannose 1-phosphate + GTP + H(+) = GDP-alpha-D-mannose + diphosphate</text>
        <dbReference type="Rhea" id="RHEA:15229"/>
        <dbReference type="ChEBI" id="CHEBI:15378"/>
        <dbReference type="ChEBI" id="CHEBI:33019"/>
        <dbReference type="ChEBI" id="CHEBI:37565"/>
        <dbReference type="ChEBI" id="CHEBI:57527"/>
        <dbReference type="ChEBI" id="CHEBI:58409"/>
        <dbReference type="EC" id="2.7.7.13"/>
    </reaction>
</comment>
<evidence type="ECO:0000256" key="6">
    <source>
        <dbReference type="ARBA" id="ARBA00023134"/>
    </source>
</evidence>
<evidence type="ECO:0000256" key="5">
    <source>
        <dbReference type="ARBA" id="ARBA00022741"/>
    </source>
</evidence>
<dbReference type="Proteomes" id="UP000297891">
    <property type="component" value="Unassembled WGS sequence"/>
</dbReference>
<evidence type="ECO:0000313" key="10">
    <source>
        <dbReference type="EMBL" id="TGK96546.1"/>
    </source>
</evidence>
<proteinExistence type="inferred from homology"/>
<dbReference type="InterPro" id="IPR029044">
    <property type="entry name" value="Nucleotide-diphossugar_trans"/>
</dbReference>